<dbReference type="RefSeq" id="WP_368497070.1">
    <property type="nucleotide sequence ID" value="NZ_CP162511.1"/>
</dbReference>
<name>A0AB39BE57_9MICO</name>
<evidence type="ECO:0008006" key="2">
    <source>
        <dbReference type="Google" id="ProtNLM"/>
    </source>
</evidence>
<evidence type="ECO:0000313" key="1">
    <source>
        <dbReference type="EMBL" id="XDI04665.1"/>
    </source>
</evidence>
<protein>
    <recommendedName>
        <fullName evidence="2">Twin-arginine translocation signal domain-containing protein</fullName>
    </recommendedName>
</protein>
<dbReference type="EMBL" id="CP162511">
    <property type="protein sequence ID" value="XDI04665.1"/>
    <property type="molecule type" value="Genomic_DNA"/>
</dbReference>
<sequence>MSEIQKSDGFSRRTMLQAGAWAVPVIAVAAATPGAAASQAGDFTIYNQSWSYFSFSSDFQYVRLVVQNAGSTAPTGGFVQISTPTASGPYNLDPSRTQPFTDGTGTAWVLIFPLTQRPANDGETLTGTVTLLGLGSVPLTDIISDF</sequence>
<organism evidence="1">
    <name type="scientific">Herbiconiux sp. A18JL235</name>
    <dbReference type="NCBI Taxonomy" id="3152363"/>
    <lineage>
        <taxon>Bacteria</taxon>
        <taxon>Bacillati</taxon>
        <taxon>Actinomycetota</taxon>
        <taxon>Actinomycetes</taxon>
        <taxon>Micrococcales</taxon>
        <taxon>Microbacteriaceae</taxon>
        <taxon>Herbiconiux</taxon>
    </lineage>
</organism>
<dbReference type="PROSITE" id="PS51318">
    <property type="entry name" value="TAT"/>
    <property type="match status" value="1"/>
</dbReference>
<gene>
    <name evidence="1" type="ORF">ABFY20_15170</name>
</gene>
<proteinExistence type="predicted"/>
<dbReference type="InterPro" id="IPR006311">
    <property type="entry name" value="TAT_signal"/>
</dbReference>
<reference evidence="1" key="1">
    <citation type="submission" date="2024-05" db="EMBL/GenBank/DDBJ databases">
        <title>Herbiconiux sp. A18JL235.</title>
        <authorList>
            <person name="Zhang G."/>
        </authorList>
    </citation>
    <scope>NUCLEOTIDE SEQUENCE</scope>
    <source>
        <strain evidence="1">A18JL235</strain>
    </source>
</reference>
<dbReference type="AlphaFoldDB" id="A0AB39BE57"/>
<accession>A0AB39BE57</accession>